<dbReference type="EMBL" id="CAJOBH010080026">
    <property type="protein sequence ID" value="CAF4512663.1"/>
    <property type="molecule type" value="Genomic_DNA"/>
</dbReference>
<dbReference type="Proteomes" id="UP000681720">
    <property type="component" value="Unassembled WGS sequence"/>
</dbReference>
<comment type="caution">
    <text evidence="3">The sequence shown here is derived from an EMBL/GenBank/DDBJ whole genome shotgun (WGS) entry which is preliminary data.</text>
</comment>
<organism evidence="3 4">
    <name type="scientific">Rotaria magnacalcarata</name>
    <dbReference type="NCBI Taxonomy" id="392030"/>
    <lineage>
        <taxon>Eukaryota</taxon>
        <taxon>Metazoa</taxon>
        <taxon>Spiralia</taxon>
        <taxon>Gnathifera</taxon>
        <taxon>Rotifera</taxon>
        <taxon>Eurotatoria</taxon>
        <taxon>Bdelloidea</taxon>
        <taxon>Philodinida</taxon>
        <taxon>Philodinidae</taxon>
        <taxon>Rotaria</taxon>
    </lineage>
</organism>
<feature type="compositionally biased region" description="Low complexity" evidence="1">
    <location>
        <begin position="45"/>
        <end position="56"/>
    </location>
</feature>
<sequence>MTSAVDTAATVDDESTSNTLKRRRSSNTIQNDVDIEQTSCKRVRSSSPTNNSTTDNNYIQSMFSSLNNIVQAHRNLVR</sequence>
<name>A0A8S3AHS3_9BILA</name>
<feature type="compositionally biased region" description="Polar residues" evidence="1">
    <location>
        <begin position="26"/>
        <end position="40"/>
    </location>
</feature>
<protein>
    <submittedName>
        <fullName evidence="3">Uncharacterized protein</fullName>
    </submittedName>
</protein>
<evidence type="ECO:0000313" key="2">
    <source>
        <dbReference type="EMBL" id="CAF4512663.1"/>
    </source>
</evidence>
<evidence type="ECO:0000256" key="1">
    <source>
        <dbReference type="SAM" id="MobiDB-lite"/>
    </source>
</evidence>
<dbReference type="EMBL" id="CAJOBJ010133475">
    <property type="protein sequence ID" value="CAF4732137.1"/>
    <property type="molecule type" value="Genomic_DNA"/>
</dbReference>
<dbReference type="AlphaFoldDB" id="A0A8S3AHS3"/>
<feature type="region of interest" description="Disordered" evidence="1">
    <location>
        <begin position="1"/>
        <end position="56"/>
    </location>
</feature>
<evidence type="ECO:0000313" key="3">
    <source>
        <dbReference type="EMBL" id="CAF4732137.1"/>
    </source>
</evidence>
<dbReference type="Proteomes" id="UP000681967">
    <property type="component" value="Unassembled WGS sequence"/>
</dbReference>
<evidence type="ECO:0000313" key="4">
    <source>
        <dbReference type="Proteomes" id="UP000681720"/>
    </source>
</evidence>
<reference evidence="3" key="1">
    <citation type="submission" date="2021-02" db="EMBL/GenBank/DDBJ databases">
        <authorList>
            <person name="Nowell W R."/>
        </authorList>
    </citation>
    <scope>NUCLEOTIDE SEQUENCE</scope>
</reference>
<accession>A0A8S3AHS3</accession>
<gene>
    <name evidence="2" type="ORF">BYL167_LOCUS36544</name>
    <name evidence="3" type="ORF">GIL414_LOCUS44323</name>
</gene>
<proteinExistence type="predicted"/>
<feature type="non-terminal residue" evidence="3">
    <location>
        <position position="78"/>
    </location>
</feature>